<name>A0A317CP32_9GAMM</name>
<dbReference type="AlphaFoldDB" id="A0A317CP32"/>
<reference evidence="3 4" key="1">
    <citation type="submission" date="2018-05" db="EMBL/GenBank/DDBJ databases">
        <title>Leucothrix arctica sp. nov., isolated from Arctic seawater.</title>
        <authorList>
            <person name="Choi A."/>
            <person name="Baek K."/>
        </authorList>
    </citation>
    <scope>NUCLEOTIDE SEQUENCE [LARGE SCALE GENOMIC DNA]</scope>
    <source>
        <strain evidence="3 4">IMCC9719</strain>
    </source>
</reference>
<keyword evidence="1" id="KW-0175">Coiled coil</keyword>
<accession>A0A317CP32</accession>
<proteinExistence type="predicted"/>
<evidence type="ECO:0000313" key="4">
    <source>
        <dbReference type="Proteomes" id="UP000245506"/>
    </source>
</evidence>
<keyword evidence="2" id="KW-1133">Transmembrane helix</keyword>
<protein>
    <submittedName>
        <fullName evidence="3">Uncharacterized protein</fullName>
    </submittedName>
</protein>
<feature type="coiled-coil region" evidence="1">
    <location>
        <begin position="205"/>
        <end position="267"/>
    </location>
</feature>
<comment type="caution">
    <text evidence="3">The sequence shown here is derived from an EMBL/GenBank/DDBJ whole genome shotgun (WGS) entry which is preliminary data.</text>
</comment>
<keyword evidence="4" id="KW-1185">Reference proteome</keyword>
<sequence>MSDLAIELLLILLLATFIGWFLGRFLSKNKEHEERSHNRQLSQQILLLETEQKNLQQTLIECHEKLNETSKVEAGLKQSCSSFETRLDSLQEERKRLIHEHQALEISHARLESISNEFEQNKRQMQSMKSLNTEQENEIVSTQSALNRTSKTLSSAQTQVSQQRQQLDVMQQENSKQAAYIFELEKDRQALQSLTIDHDVSLSKNTILEEDKVRFHERYAELKKEQIDLRQQCDTLRTESMQFNSRFSTLMEEKEDISHEAERLTIEKNDYLGRLRAISGVIDVVGTEKLVDDSMPSQEFIPRQTTIIR</sequence>
<evidence type="ECO:0000313" key="3">
    <source>
        <dbReference type="EMBL" id="PWQ99253.1"/>
    </source>
</evidence>
<dbReference type="Proteomes" id="UP000245506">
    <property type="component" value="Unassembled WGS sequence"/>
</dbReference>
<evidence type="ECO:0000256" key="1">
    <source>
        <dbReference type="SAM" id="Coils"/>
    </source>
</evidence>
<dbReference type="RefSeq" id="WP_109821678.1">
    <property type="nucleotide sequence ID" value="NZ_QGKL01000007.1"/>
</dbReference>
<dbReference type="EMBL" id="QGKL01000007">
    <property type="protein sequence ID" value="PWQ99253.1"/>
    <property type="molecule type" value="Genomic_DNA"/>
</dbReference>
<evidence type="ECO:0000256" key="2">
    <source>
        <dbReference type="SAM" id="Phobius"/>
    </source>
</evidence>
<gene>
    <name evidence="3" type="ORF">DKT75_01525</name>
</gene>
<organism evidence="3 4">
    <name type="scientific">Leucothrix arctica</name>
    <dbReference type="NCBI Taxonomy" id="1481894"/>
    <lineage>
        <taxon>Bacteria</taxon>
        <taxon>Pseudomonadati</taxon>
        <taxon>Pseudomonadota</taxon>
        <taxon>Gammaproteobacteria</taxon>
        <taxon>Thiotrichales</taxon>
        <taxon>Thiotrichaceae</taxon>
        <taxon>Leucothrix</taxon>
    </lineage>
</organism>
<keyword evidence="2" id="KW-0812">Transmembrane</keyword>
<keyword evidence="2" id="KW-0472">Membrane</keyword>
<feature type="coiled-coil region" evidence="1">
    <location>
        <begin position="38"/>
        <end position="173"/>
    </location>
</feature>
<feature type="transmembrane region" description="Helical" evidence="2">
    <location>
        <begin position="6"/>
        <end position="26"/>
    </location>
</feature>